<comment type="caution">
    <text evidence="1">The sequence shown here is derived from an EMBL/GenBank/DDBJ whole genome shotgun (WGS) entry which is preliminary data.</text>
</comment>
<evidence type="ECO:0000313" key="2">
    <source>
        <dbReference type="Proteomes" id="UP000004810"/>
    </source>
</evidence>
<sequence>MDDLSLSATFCSKFTAKSNCARSVKELKSPSMKKGGFPLNLDLNVRANVIDVGINVVPLLLKDIYIVDFKSDTDTCLLLNLFD</sequence>
<dbReference type="EMBL" id="ADBV01014367">
    <property type="protein sequence ID" value="EJW73282.1"/>
    <property type="molecule type" value="Genomic_DNA"/>
</dbReference>
<reference evidence="2" key="1">
    <citation type="submission" date="2012-08" db="EMBL/GenBank/DDBJ databases">
        <title>The Genome Sequence of Wuchereria bancrofti.</title>
        <authorList>
            <person name="Nutman T.B."/>
            <person name="Fink D.L."/>
            <person name="Russ C."/>
            <person name="Young S."/>
            <person name="Zeng Q."/>
            <person name="Koehrsen M."/>
            <person name="Alvarado L."/>
            <person name="Berlin A."/>
            <person name="Chapman S.B."/>
            <person name="Chen Z."/>
            <person name="Freedman E."/>
            <person name="Gellesch M."/>
            <person name="Goldberg J."/>
            <person name="Griggs A."/>
            <person name="Gujja S."/>
            <person name="Heilman E.R."/>
            <person name="Heiman D."/>
            <person name="Hepburn T."/>
            <person name="Howarth C."/>
            <person name="Jen D."/>
            <person name="Larson L."/>
            <person name="Lewis B."/>
            <person name="Mehta T."/>
            <person name="Park D."/>
            <person name="Pearson M."/>
            <person name="Roberts A."/>
            <person name="Saif S."/>
            <person name="Shea T."/>
            <person name="Shenoy N."/>
            <person name="Sisk P."/>
            <person name="Stolte C."/>
            <person name="Sykes S."/>
            <person name="Walk T."/>
            <person name="White J."/>
            <person name="Yandava C."/>
            <person name="Haas B."/>
            <person name="Henn M.R."/>
            <person name="Nusbaum C."/>
            <person name="Birren B."/>
        </authorList>
    </citation>
    <scope>NUCLEOTIDE SEQUENCE [LARGE SCALE GENOMIC DNA]</scope>
    <source>
        <strain evidence="2">NA</strain>
    </source>
</reference>
<name>J9E8H1_WUCBA</name>
<dbReference type="Proteomes" id="UP000004810">
    <property type="component" value="Unassembled WGS sequence"/>
</dbReference>
<organism evidence="1 2">
    <name type="scientific">Wuchereria bancrofti</name>
    <dbReference type="NCBI Taxonomy" id="6293"/>
    <lineage>
        <taxon>Eukaryota</taxon>
        <taxon>Metazoa</taxon>
        <taxon>Ecdysozoa</taxon>
        <taxon>Nematoda</taxon>
        <taxon>Chromadorea</taxon>
        <taxon>Rhabditida</taxon>
        <taxon>Spirurina</taxon>
        <taxon>Spiruromorpha</taxon>
        <taxon>Filarioidea</taxon>
        <taxon>Onchocercidae</taxon>
        <taxon>Wuchereria</taxon>
    </lineage>
</organism>
<dbReference type="AlphaFoldDB" id="J9E8H1"/>
<accession>J9E8H1</accession>
<protein>
    <submittedName>
        <fullName evidence="1">Uncharacterized protein</fullName>
    </submittedName>
</protein>
<gene>
    <name evidence="1" type="ORF">WUBG_15812</name>
</gene>
<proteinExistence type="predicted"/>
<evidence type="ECO:0000313" key="1">
    <source>
        <dbReference type="EMBL" id="EJW73282.1"/>
    </source>
</evidence>